<accession>A0A1R3J2R4</accession>
<protein>
    <submittedName>
        <fullName evidence="1">Uncharacterized protein</fullName>
    </submittedName>
</protein>
<sequence>MTLIIGSKRERSDPSSDDPPFPLNSFLFLKYFLISLYLDDAELTNEHGPYLP</sequence>
<evidence type="ECO:0000313" key="2">
    <source>
        <dbReference type="Proteomes" id="UP000187203"/>
    </source>
</evidence>
<gene>
    <name evidence="1" type="ORF">COLO4_19921</name>
</gene>
<keyword evidence="2" id="KW-1185">Reference proteome</keyword>
<evidence type="ECO:0000313" key="1">
    <source>
        <dbReference type="EMBL" id="OMO89129.1"/>
    </source>
</evidence>
<dbReference type="EMBL" id="AWUE01016896">
    <property type="protein sequence ID" value="OMO89129.1"/>
    <property type="molecule type" value="Genomic_DNA"/>
</dbReference>
<proteinExistence type="predicted"/>
<name>A0A1R3J2R4_9ROSI</name>
<organism evidence="1 2">
    <name type="scientific">Corchorus olitorius</name>
    <dbReference type="NCBI Taxonomy" id="93759"/>
    <lineage>
        <taxon>Eukaryota</taxon>
        <taxon>Viridiplantae</taxon>
        <taxon>Streptophyta</taxon>
        <taxon>Embryophyta</taxon>
        <taxon>Tracheophyta</taxon>
        <taxon>Spermatophyta</taxon>
        <taxon>Magnoliopsida</taxon>
        <taxon>eudicotyledons</taxon>
        <taxon>Gunneridae</taxon>
        <taxon>Pentapetalae</taxon>
        <taxon>rosids</taxon>
        <taxon>malvids</taxon>
        <taxon>Malvales</taxon>
        <taxon>Malvaceae</taxon>
        <taxon>Grewioideae</taxon>
        <taxon>Apeibeae</taxon>
        <taxon>Corchorus</taxon>
    </lineage>
</organism>
<dbReference type="AlphaFoldDB" id="A0A1R3J2R4"/>
<reference evidence="2" key="1">
    <citation type="submission" date="2013-09" db="EMBL/GenBank/DDBJ databases">
        <title>Corchorus olitorius genome sequencing.</title>
        <authorList>
            <person name="Alam M."/>
            <person name="Haque M.S."/>
            <person name="Islam M.S."/>
            <person name="Emdad E.M."/>
            <person name="Islam M.M."/>
            <person name="Ahmed B."/>
            <person name="Halim A."/>
            <person name="Hossen Q.M.M."/>
            <person name="Hossain M.Z."/>
            <person name="Ahmed R."/>
            <person name="Khan M.M."/>
            <person name="Islam R."/>
            <person name="Rashid M.M."/>
            <person name="Khan S.A."/>
            <person name="Rahman M.S."/>
            <person name="Alam M."/>
            <person name="Yahiya A.S."/>
            <person name="Khan M.S."/>
            <person name="Azam M.S."/>
            <person name="Haque T."/>
            <person name="Lashkar M.Z.H."/>
            <person name="Akhand A.I."/>
            <person name="Morshed G."/>
            <person name="Roy S."/>
            <person name="Uddin K.S."/>
            <person name="Rabeya T."/>
            <person name="Hossain A.S."/>
            <person name="Chowdhury A."/>
            <person name="Snigdha A.R."/>
            <person name="Mortoza M.S."/>
            <person name="Matin S.A."/>
            <person name="Hoque S.M.E."/>
            <person name="Islam M.K."/>
            <person name="Roy D.K."/>
            <person name="Haider R."/>
            <person name="Moosa M.M."/>
            <person name="Elias S.M."/>
            <person name="Hasan A.M."/>
            <person name="Jahan S."/>
            <person name="Shafiuddin M."/>
            <person name="Mahmood N."/>
            <person name="Shommy N.S."/>
        </authorList>
    </citation>
    <scope>NUCLEOTIDE SEQUENCE [LARGE SCALE GENOMIC DNA]</scope>
    <source>
        <strain evidence="2">cv. O-4</strain>
    </source>
</reference>
<comment type="caution">
    <text evidence="1">The sequence shown here is derived from an EMBL/GenBank/DDBJ whole genome shotgun (WGS) entry which is preliminary data.</text>
</comment>
<dbReference type="Proteomes" id="UP000187203">
    <property type="component" value="Unassembled WGS sequence"/>
</dbReference>